<evidence type="ECO:0000256" key="2">
    <source>
        <dbReference type="ARBA" id="ARBA00016314"/>
    </source>
</evidence>
<sequence length="181" mass="20041">MPAVSPVLAASRAVSLPELLTSRESRQTRQRAWLARHHCTLISLTMVVPGAVKDSVLSRELFCLAWQALETLSQQHGWGWLAWRCLPQDTGCEGLIALDFPAQAIKQATLALEDNHPLGRLWDIDVLDAGGTILSRRDFGLPARRCLICQQPANLCSREQKHGTAQLLSQMESLFYAAADK</sequence>
<dbReference type="RefSeq" id="WP_188470039.1">
    <property type="nucleotide sequence ID" value="NZ_BMFZ01000001.1"/>
</dbReference>
<gene>
    <name evidence="6" type="primary">citX</name>
    <name evidence="6" type="ORF">GCM10011328_04720</name>
</gene>
<dbReference type="NCBIfam" id="NF002383">
    <property type="entry name" value="PRK01392.1"/>
    <property type="match status" value="1"/>
</dbReference>
<dbReference type="NCBIfam" id="TIGR03124">
    <property type="entry name" value="citrate_citX"/>
    <property type="match status" value="1"/>
</dbReference>
<dbReference type="Pfam" id="PF03802">
    <property type="entry name" value="CitX"/>
    <property type="match status" value="1"/>
</dbReference>
<evidence type="ECO:0000256" key="4">
    <source>
        <dbReference type="ARBA" id="ARBA00022695"/>
    </source>
</evidence>
<evidence type="ECO:0000256" key="3">
    <source>
        <dbReference type="ARBA" id="ARBA00022679"/>
    </source>
</evidence>
<evidence type="ECO:0000256" key="5">
    <source>
        <dbReference type="ARBA" id="ARBA00048574"/>
    </source>
</evidence>
<organism evidence="6 7">
    <name type="scientific">Hafnia psychrotolerans</name>
    <dbReference type="NCBI Taxonomy" id="1477018"/>
    <lineage>
        <taxon>Bacteria</taxon>
        <taxon>Pseudomonadati</taxon>
        <taxon>Pseudomonadota</taxon>
        <taxon>Gammaproteobacteria</taxon>
        <taxon>Enterobacterales</taxon>
        <taxon>Hafniaceae</taxon>
        <taxon>Hafnia</taxon>
    </lineage>
</organism>
<comment type="caution">
    <text evidence="6">The sequence shown here is derived from an EMBL/GenBank/DDBJ whole genome shotgun (WGS) entry which is preliminary data.</text>
</comment>
<keyword evidence="7" id="KW-1185">Reference proteome</keyword>
<accession>A0ABQ1FWX0</accession>
<comment type="catalytic activity">
    <reaction evidence="5">
        <text>apo-[citrate lyase ACP] + 2'-(5''-triphospho-alpha-D-ribosyl)-3'-dephospho-CoA = holo-[citrate lyase ACP] + diphosphate</text>
        <dbReference type="Rhea" id="RHEA:16333"/>
        <dbReference type="Rhea" id="RHEA-COMP:10157"/>
        <dbReference type="Rhea" id="RHEA-COMP:10158"/>
        <dbReference type="ChEBI" id="CHEBI:29999"/>
        <dbReference type="ChEBI" id="CHEBI:33019"/>
        <dbReference type="ChEBI" id="CHEBI:61378"/>
        <dbReference type="ChEBI" id="CHEBI:82683"/>
        <dbReference type="EC" id="2.7.7.61"/>
    </reaction>
</comment>
<reference evidence="7" key="1">
    <citation type="journal article" date="2019" name="Int. J. Syst. Evol. Microbiol.">
        <title>The Global Catalogue of Microorganisms (GCM) 10K type strain sequencing project: providing services to taxonomists for standard genome sequencing and annotation.</title>
        <authorList>
            <consortium name="The Broad Institute Genomics Platform"/>
            <consortium name="The Broad Institute Genome Sequencing Center for Infectious Disease"/>
            <person name="Wu L."/>
            <person name="Ma J."/>
        </authorList>
    </citation>
    <scope>NUCLEOTIDE SEQUENCE [LARGE SCALE GENOMIC DNA]</scope>
    <source>
        <strain evidence="7">CGMCC 1.12806</strain>
    </source>
</reference>
<dbReference type="EC" id="2.7.7.61" evidence="1"/>
<protein>
    <recommendedName>
        <fullName evidence="2">Apo-citrate lyase phosphoribosyl-dephospho-CoA transferase</fullName>
        <ecNumber evidence="1">2.7.7.61</ecNumber>
    </recommendedName>
</protein>
<dbReference type="InterPro" id="IPR005551">
    <property type="entry name" value="CitX"/>
</dbReference>
<evidence type="ECO:0000256" key="1">
    <source>
        <dbReference type="ARBA" id="ARBA00012524"/>
    </source>
</evidence>
<evidence type="ECO:0000313" key="6">
    <source>
        <dbReference type="EMBL" id="GGA32934.1"/>
    </source>
</evidence>
<keyword evidence="3" id="KW-0808">Transferase</keyword>
<dbReference type="EMBL" id="BMFZ01000001">
    <property type="protein sequence ID" value="GGA32934.1"/>
    <property type="molecule type" value="Genomic_DNA"/>
</dbReference>
<dbReference type="Proteomes" id="UP000627464">
    <property type="component" value="Unassembled WGS sequence"/>
</dbReference>
<keyword evidence="4" id="KW-0548">Nucleotidyltransferase</keyword>
<name>A0ABQ1FWX0_9GAMM</name>
<evidence type="ECO:0000313" key="7">
    <source>
        <dbReference type="Proteomes" id="UP000627464"/>
    </source>
</evidence>
<proteinExistence type="predicted"/>